<dbReference type="Proteomes" id="UP000182077">
    <property type="component" value="Unassembled WGS sequence"/>
</dbReference>
<reference evidence="1 2" key="1">
    <citation type="submission" date="2014-12" db="EMBL/GenBank/DDBJ databases">
        <title>Draft genome sequences of 29 type strains of Enterococci.</title>
        <authorList>
            <person name="Zhong Z."/>
            <person name="Sun Z."/>
            <person name="Liu W."/>
            <person name="Zhang W."/>
            <person name="Zhang H."/>
        </authorList>
    </citation>
    <scope>NUCLEOTIDE SEQUENCE [LARGE SCALE GENOMIC DNA]</scope>
    <source>
        <strain evidence="1 2">DSM 17122</strain>
    </source>
</reference>
<name>A0A1L8TGB6_9ENTE</name>
<gene>
    <name evidence="1" type="ORF">RV04_GL000667</name>
</gene>
<sequence>MHLHSTIFRFRHFAMCIQMDQFVIYIPLFLDLDRKNQRIR</sequence>
<dbReference type="EMBL" id="JXKQ01000014">
    <property type="protein sequence ID" value="OJG43307.1"/>
    <property type="molecule type" value="Genomic_DNA"/>
</dbReference>
<dbReference type="AlphaFoldDB" id="A0A1L8TGB6"/>
<comment type="caution">
    <text evidence="1">The sequence shown here is derived from an EMBL/GenBank/DDBJ whole genome shotgun (WGS) entry which is preliminary data.</text>
</comment>
<evidence type="ECO:0000313" key="1">
    <source>
        <dbReference type="EMBL" id="OJG43307.1"/>
    </source>
</evidence>
<protein>
    <submittedName>
        <fullName evidence="1">Uncharacterized protein</fullName>
    </submittedName>
</protein>
<keyword evidence="2" id="KW-1185">Reference proteome</keyword>
<accession>A0A1L8TGB6</accession>
<proteinExistence type="predicted"/>
<evidence type="ECO:0000313" key="2">
    <source>
        <dbReference type="Proteomes" id="UP000182077"/>
    </source>
</evidence>
<organism evidence="1 2">
    <name type="scientific">Enterococcus hermanniensis</name>
    <dbReference type="NCBI Taxonomy" id="249189"/>
    <lineage>
        <taxon>Bacteria</taxon>
        <taxon>Bacillati</taxon>
        <taxon>Bacillota</taxon>
        <taxon>Bacilli</taxon>
        <taxon>Lactobacillales</taxon>
        <taxon>Enterococcaceae</taxon>
        <taxon>Enterococcus</taxon>
    </lineage>
</organism>